<sequence length="186" mass="21105">MAGIFTLPCFFLSFYSLVTTKTTLETVTKSKNQEHGDNIVSLREKHFQDDETRKAGIMSVMTQSSEQMQNSVTLEKRNRPQEVVQTNPSRYSFKLVMILAKRTMLDGSPPSAVRLQTASSIAIDFEIPAFRIQLIPWQETPSNEGNTSMHYAKQDLLEQATEEQRFLNPQSLSVSSVEQGLQLRKT</sequence>
<name>U5FJC1_POPTR</name>
<evidence type="ECO:0000256" key="1">
    <source>
        <dbReference type="SAM" id="SignalP"/>
    </source>
</evidence>
<evidence type="ECO:0000313" key="3">
    <source>
        <dbReference type="Proteomes" id="UP000006729"/>
    </source>
</evidence>
<dbReference type="InParanoid" id="U5FJC1"/>
<feature type="chain" id="PRO_5030178163" evidence="1">
    <location>
        <begin position="21"/>
        <end position="186"/>
    </location>
</feature>
<protein>
    <submittedName>
        <fullName evidence="2">Uncharacterized protein</fullName>
    </submittedName>
</protein>
<organism evidence="2 3">
    <name type="scientific">Populus trichocarpa</name>
    <name type="common">Western balsam poplar</name>
    <name type="synonym">Populus balsamifera subsp. trichocarpa</name>
    <dbReference type="NCBI Taxonomy" id="3694"/>
    <lineage>
        <taxon>Eukaryota</taxon>
        <taxon>Viridiplantae</taxon>
        <taxon>Streptophyta</taxon>
        <taxon>Embryophyta</taxon>
        <taxon>Tracheophyta</taxon>
        <taxon>Spermatophyta</taxon>
        <taxon>Magnoliopsida</taxon>
        <taxon>eudicotyledons</taxon>
        <taxon>Gunneridae</taxon>
        <taxon>Pentapetalae</taxon>
        <taxon>rosids</taxon>
        <taxon>fabids</taxon>
        <taxon>Malpighiales</taxon>
        <taxon>Salicaceae</taxon>
        <taxon>Saliceae</taxon>
        <taxon>Populus</taxon>
    </lineage>
</organism>
<dbReference type="Proteomes" id="UP000006729">
    <property type="component" value="Chromosome 18"/>
</dbReference>
<dbReference type="AlphaFoldDB" id="U5FJC1"/>
<dbReference type="EMBL" id="CM009307">
    <property type="protein sequence ID" value="PNS94429.1"/>
    <property type="molecule type" value="Genomic_DNA"/>
</dbReference>
<gene>
    <name evidence="2" type="ORF">POPTR_018G146400</name>
</gene>
<evidence type="ECO:0000313" key="2">
    <source>
        <dbReference type="EMBL" id="PNS94429.1"/>
    </source>
</evidence>
<feature type="signal peptide" evidence="1">
    <location>
        <begin position="1"/>
        <end position="20"/>
    </location>
</feature>
<dbReference type="HOGENOM" id="CLU_1456797_0_0_1"/>
<keyword evidence="3" id="KW-1185">Reference proteome</keyword>
<reference evidence="2 3" key="1">
    <citation type="journal article" date="2006" name="Science">
        <title>The genome of black cottonwood, Populus trichocarpa (Torr. &amp; Gray).</title>
        <authorList>
            <person name="Tuskan G.A."/>
            <person name="Difazio S."/>
            <person name="Jansson S."/>
            <person name="Bohlmann J."/>
            <person name="Grigoriev I."/>
            <person name="Hellsten U."/>
            <person name="Putnam N."/>
            <person name="Ralph S."/>
            <person name="Rombauts S."/>
            <person name="Salamov A."/>
            <person name="Schein J."/>
            <person name="Sterck L."/>
            <person name="Aerts A."/>
            <person name="Bhalerao R.R."/>
            <person name="Bhalerao R.P."/>
            <person name="Blaudez D."/>
            <person name="Boerjan W."/>
            <person name="Brun A."/>
            <person name="Brunner A."/>
            <person name="Busov V."/>
            <person name="Campbell M."/>
            <person name="Carlson J."/>
            <person name="Chalot M."/>
            <person name="Chapman J."/>
            <person name="Chen G.L."/>
            <person name="Cooper D."/>
            <person name="Coutinho P.M."/>
            <person name="Couturier J."/>
            <person name="Covert S."/>
            <person name="Cronk Q."/>
            <person name="Cunningham R."/>
            <person name="Davis J."/>
            <person name="Degroeve S."/>
            <person name="Dejardin A."/>
            <person name="Depamphilis C."/>
            <person name="Detter J."/>
            <person name="Dirks B."/>
            <person name="Dubchak I."/>
            <person name="Duplessis S."/>
            <person name="Ehlting J."/>
            <person name="Ellis B."/>
            <person name="Gendler K."/>
            <person name="Goodstein D."/>
            <person name="Gribskov M."/>
            <person name="Grimwood J."/>
            <person name="Groover A."/>
            <person name="Gunter L."/>
            <person name="Hamberger B."/>
            <person name="Heinze B."/>
            <person name="Helariutta Y."/>
            <person name="Henrissat B."/>
            <person name="Holligan D."/>
            <person name="Holt R."/>
            <person name="Huang W."/>
            <person name="Islam-Faridi N."/>
            <person name="Jones S."/>
            <person name="Jones-Rhoades M."/>
            <person name="Jorgensen R."/>
            <person name="Joshi C."/>
            <person name="Kangasjarvi J."/>
            <person name="Karlsson J."/>
            <person name="Kelleher C."/>
            <person name="Kirkpatrick R."/>
            <person name="Kirst M."/>
            <person name="Kohler A."/>
            <person name="Kalluri U."/>
            <person name="Larimer F."/>
            <person name="Leebens-Mack J."/>
            <person name="Leple J.C."/>
            <person name="Locascio P."/>
            <person name="Lou Y."/>
            <person name="Lucas S."/>
            <person name="Martin F."/>
            <person name="Montanini B."/>
            <person name="Napoli C."/>
            <person name="Nelson D.R."/>
            <person name="Nelson C."/>
            <person name="Nieminen K."/>
            <person name="Nilsson O."/>
            <person name="Pereda V."/>
            <person name="Peter G."/>
            <person name="Philippe R."/>
            <person name="Pilate G."/>
            <person name="Poliakov A."/>
            <person name="Razumovskaya J."/>
            <person name="Richardson P."/>
            <person name="Rinaldi C."/>
            <person name="Ritland K."/>
            <person name="Rouze P."/>
            <person name="Ryaboy D."/>
            <person name="Schmutz J."/>
            <person name="Schrader J."/>
            <person name="Segerman B."/>
            <person name="Shin H."/>
            <person name="Siddiqui A."/>
            <person name="Sterky F."/>
            <person name="Terry A."/>
            <person name="Tsai C.J."/>
            <person name="Uberbacher E."/>
            <person name="Unneberg P."/>
            <person name="Vahala J."/>
            <person name="Wall K."/>
            <person name="Wessler S."/>
            <person name="Yang G."/>
            <person name="Yin T."/>
            <person name="Douglas C."/>
            <person name="Marra M."/>
            <person name="Sandberg G."/>
            <person name="Van de Peer Y."/>
            <person name="Rokhsar D."/>
        </authorList>
    </citation>
    <scope>NUCLEOTIDE SEQUENCE [LARGE SCALE GENOMIC DNA]</scope>
    <source>
        <strain evidence="3">cv. Nisqually</strain>
    </source>
</reference>
<accession>U5FJC1</accession>
<proteinExistence type="predicted"/>
<keyword evidence="1" id="KW-0732">Signal</keyword>